<dbReference type="SUPFAM" id="SSF51730">
    <property type="entry name" value="FAD-linked oxidoreductase"/>
    <property type="match status" value="1"/>
</dbReference>
<keyword evidence="1" id="KW-0560">Oxidoreductase</keyword>
<organism evidence="2 3">
    <name type="scientific">Tanticharoenia sakaeratensis NBRC 103193</name>
    <dbReference type="NCBI Taxonomy" id="1231623"/>
    <lineage>
        <taxon>Bacteria</taxon>
        <taxon>Pseudomonadati</taxon>
        <taxon>Pseudomonadota</taxon>
        <taxon>Alphaproteobacteria</taxon>
        <taxon>Acetobacterales</taxon>
        <taxon>Acetobacteraceae</taxon>
        <taxon>Tanticharoenia</taxon>
    </lineage>
</organism>
<proteinExistence type="predicted"/>
<dbReference type="OrthoDB" id="9803687at2"/>
<keyword evidence="3" id="KW-1185">Reference proteome</keyword>
<dbReference type="RefSeq" id="WP_048846832.1">
    <property type="nucleotide sequence ID" value="NZ_BALE01000006.1"/>
</dbReference>
<dbReference type="Proteomes" id="UP000032679">
    <property type="component" value="Unassembled WGS sequence"/>
</dbReference>
<name>A0A0D6MIN5_9PROT</name>
<comment type="caution">
    <text evidence="2">The sequence shown here is derived from an EMBL/GenBank/DDBJ whole genome shotgun (WGS) entry which is preliminary data.</text>
</comment>
<dbReference type="InterPro" id="IPR029041">
    <property type="entry name" value="FAD-linked_oxidoreductase-like"/>
</dbReference>
<dbReference type="EMBL" id="BALE01000006">
    <property type="protein sequence ID" value="GAN53143.1"/>
    <property type="molecule type" value="Genomic_DNA"/>
</dbReference>
<reference evidence="2 3" key="1">
    <citation type="submission" date="2012-10" db="EMBL/GenBank/DDBJ databases">
        <title>Genome sequencing of Tanticharoenia sakaeratensis NBRC 103193.</title>
        <authorList>
            <person name="Azuma Y."/>
            <person name="Hadano H."/>
            <person name="Hirakawa H."/>
            <person name="Matsushita K."/>
        </authorList>
    </citation>
    <scope>NUCLEOTIDE SEQUENCE [LARGE SCALE GENOMIC DNA]</scope>
    <source>
        <strain evidence="2 3">NBRC 103193</strain>
    </source>
</reference>
<accession>A0A0D6MIN5</accession>
<evidence type="ECO:0000313" key="3">
    <source>
        <dbReference type="Proteomes" id="UP000032679"/>
    </source>
</evidence>
<gene>
    <name evidence="2" type="ORF">Tasa_006_007</name>
</gene>
<protein>
    <submittedName>
        <fullName evidence="2">5,10-methylenetetrahydrofolate reductase</fullName>
    </submittedName>
</protein>
<sequence>MTRISVELVPRDEARLREDAAAVRTLMPGASLLNVPDLTRFPLRAWDAAALLRGEGFADVIPHIRAIDIAPGAPLPGADDPDLREVLVVAGDPPADPAQRVWPNTATDIIGRYRRELPHLAVYAAFDPYRRAPQHELSEIARKRDAGACGFFTQPLFDRAMLDICMSWLRDETVFWGLSPVIGPKSRAYWERANRVVFPGDFEPTIEANIAFAQDVLRVVRERGDSAYLMPLRVKLENYLPPLQDVLQP</sequence>
<evidence type="ECO:0000313" key="2">
    <source>
        <dbReference type="EMBL" id="GAN53143.1"/>
    </source>
</evidence>
<dbReference type="AlphaFoldDB" id="A0A0D6MIN5"/>
<dbReference type="GO" id="GO:0016491">
    <property type="term" value="F:oxidoreductase activity"/>
    <property type="evidence" value="ECO:0007669"/>
    <property type="project" value="UniProtKB-KW"/>
</dbReference>
<dbReference type="STRING" id="1231623.Tasa_006_007"/>
<dbReference type="Gene3D" id="3.20.20.220">
    <property type="match status" value="1"/>
</dbReference>
<evidence type="ECO:0000256" key="1">
    <source>
        <dbReference type="ARBA" id="ARBA00023002"/>
    </source>
</evidence>